<name>A0A4C2A441_EUMVA</name>
<dbReference type="EMBL" id="BGZK01002404">
    <property type="protein sequence ID" value="GBP93667.1"/>
    <property type="molecule type" value="Genomic_DNA"/>
</dbReference>
<dbReference type="Proteomes" id="UP000299102">
    <property type="component" value="Unassembled WGS sequence"/>
</dbReference>
<protein>
    <submittedName>
        <fullName evidence="2">Uncharacterized protein</fullName>
    </submittedName>
</protein>
<evidence type="ECO:0000313" key="3">
    <source>
        <dbReference type="Proteomes" id="UP000299102"/>
    </source>
</evidence>
<gene>
    <name evidence="2" type="ORF">EVAR_65792_1</name>
</gene>
<evidence type="ECO:0000256" key="1">
    <source>
        <dbReference type="SAM" id="MobiDB-lite"/>
    </source>
</evidence>
<reference evidence="2 3" key="1">
    <citation type="journal article" date="2019" name="Commun. Biol.">
        <title>The bagworm genome reveals a unique fibroin gene that provides high tensile strength.</title>
        <authorList>
            <person name="Kono N."/>
            <person name="Nakamura H."/>
            <person name="Ohtoshi R."/>
            <person name="Tomita M."/>
            <person name="Numata K."/>
            <person name="Arakawa K."/>
        </authorList>
    </citation>
    <scope>NUCLEOTIDE SEQUENCE [LARGE SCALE GENOMIC DNA]</scope>
</reference>
<feature type="compositionally biased region" description="Polar residues" evidence="1">
    <location>
        <begin position="10"/>
        <end position="23"/>
    </location>
</feature>
<keyword evidence="3" id="KW-1185">Reference proteome</keyword>
<proteinExistence type="predicted"/>
<sequence length="142" mass="16228">MIGQTVLEKGTQTDTNFKNNRIGRQTTVRTTRKQVIAAARGHWLPRKASACRSFREGQDSRVSVTRLFTDIHHEHPRRAVDGSGRQQFRFPVPIPSHTALRTSRRYRDLSLCIDLRSNIYIYISRAVGKDLQKPEVLLCVAA</sequence>
<organism evidence="2 3">
    <name type="scientific">Eumeta variegata</name>
    <name type="common">Bagworm moth</name>
    <name type="synonym">Eumeta japonica</name>
    <dbReference type="NCBI Taxonomy" id="151549"/>
    <lineage>
        <taxon>Eukaryota</taxon>
        <taxon>Metazoa</taxon>
        <taxon>Ecdysozoa</taxon>
        <taxon>Arthropoda</taxon>
        <taxon>Hexapoda</taxon>
        <taxon>Insecta</taxon>
        <taxon>Pterygota</taxon>
        <taxon>Neoptera</taxon>
        <taxon>Endopterygota</taxon>
        <taxon>Lepidoptera</taxon>
        <taxon>Glossata</taxon>
        <taxon>Ditrysia</taxon>
        <taxon>Tineoidea</taxon>
        <taxon>Psychidae</taxon>
        <taxon>Oiketicinae</taxon>
        <taxon>Eumeta</taxon>
    </lineage>
</organism>
<evidence type="ECO:0000313" key="2">
    <source>
        <dbReference type="EMBL" id="GBP93667.1"/>
    </source>
</evidence>
<dbReference type="AlphaFoldDB" id="A0A4C2A441"/>
<feature type="region of interest" description="Disordered" evidence="1">
    <location>
        <begin position="1"/>
        <end position="25"/>
    </location>
</feature>
<accession>A0A4C2A441</accession>
<comment type="caution">
    <text evidence="2">The sequence shown here is derived from an EMBL/GenBank/DDBJ whole genome shotgun (WGS) entry which is preliminary data.</text>
</comment>